<dbReference type="InterPro" id="IPR006674">
    <property type="entry name" value="HD_domain"/>
</dbReference>
<comment type="caution">
    <text evidence="3">The sequence shown here is derived from an EMBL/GenBank/DDBJ whole genome shotgun (WGS) entry which is preliminary data.</text>
</comment>
<dbReference type="NCBIfam" id="TIGR00277">
    <property type="entry name" value="HDIG"/>
    <property type="match status" value="1"/>
</dbReference>
<feature type="domain" description="HD" evidence="2">
    <location>
        <begin position="105"/>
        <end position="216"/>
    </location>
</feature>
<evidence type="ECO:0000256" key="1">
    <source>
        <dbReference type="SAM" id="MobiDB-lite"/>
    </source>
</evidence>
<dbReference type="CDD" id="cd00077">
    <property type="entry name" value="HDc"/>
    <property type="match status" value="1"/>
</dbReference>
<keyword evidence="3" id="KW-0808">Transferase</keyword>
<feature type="compositionally biased region" description="Basic and acidic residues" evidence="1">
    <location>
        <begin position="8"/>
        <end position="18"/>
    </location>
</feature>
<dbReference type="InterPro" id="IPR006675">
    <property type="entry name" value="HDIG_dom"/>
</dbReference>
<keyword evidence="4" id="KW-1185">Reference proteome</keyword>
<dbReference type="Gene3D" id="1.10.3210.10">
    <property type="entry name" value="Hypothetical protein af1432"/>
    <property type="match status" value="1"/>
</dbReference>
<dbReference type="OrthoDB" id="9778453at2"/>
<protein>
    <submittedName>
        <fullName evidence="3">Putative nucleotidyltransferase with HDIG domain</fullName>
    </submittedName>
</protein>
<accession>A0A3N2DDA1</accession>
<dbReference type="Proteomes" id="UP000275356">
    <property type="component" value="Unassembled WGS sequence"/>
</dbReference>
<dbReference type="GO" id="GO:0016740">
    <property type="term" value="F:transferase activity"/>
    <property type="evidence" value="ECO:0007669"/>
    <property type="project" value="UniProtKB-KW"/>
</dbReference>
<evidence type="ECO:0000313" key="3">
    <source>
        <dbReference type="EMBL" id="ROR97753.1"/>
    </source>
</evidence>
<dbReference type="Pfam" id="PF01966">
    <property type="entry name" value="HD"/>
    <property type="match status" value="1"/>
</dbReference>
<gene>
    <name evidence="3" type="ORF">EDD28_2359</name>
</gene>
<organism evidence="3 4">
    <name type="scientific">Salana multivorans</name>
    <dbReference type="NCBI Taxonomy" id="120377"/>
    <lineage>
        <taxon>Bacteria</taxon>
        <taxon>Bacillati</taxon>
        <taxon>Actinomycetota</taxon>
        <taxon>Actinomycetes</taxon>
        <taxon>Micrococcales</taxon>
        <taxon>Beutenbergiaceae</taxon>
        <taxon>Salana</taxon>
    </lineage>
</organism>
<sequence length="236" mass="25949">MTTPTRDPAGDPADHPADDPAADSADERTTPMTDPIYDVQLRIPEDIRASIPVSLPLVEEIEDADLRERVIDGWALSLALNGWTRVEELPGSGMPGAPTIGDQTHHLLGVARIALGIAEVLQETAGQQLYDRDLIIAAGLCHDIGKTYEYNRELREKWADDPRVSGKPALRHPAYGAHIAMLVGLPEEIVHVAGNHSPEGRYVERSALATLIHHADDDYWFILESALGWEQKVPRL</sequence>
<evidence type="ECO:0000313" key="4">
    <source>
        <dbReference type="Proteomes" id="UP000275356"/>
    </source>
</evidence>
<reference evidence="3 4" key="1">
    <citation type="submission" date="2018-11" db="EMBL/GenBank/DDBJ databases">
        <title>Sequencing the genomes of 1000 actinobacteria strains.</title>
        <authorList>
            <person name="Klenk H.-P."/>
        </authorList>
    </citation>
    <scope>NUCLEOTIDE SEQUENCE [LARGE SCALE GENOMIC DNA]</scope>
    <source>
        <strain evidence="3 4">DSM 13521</strain>
    </source>
</reference>
<proteinExistence type="predicted"/>
<dbReference type="AlphaFoldDB" id="A0A3N2DDA1"/>
<evidence type="ECO:0000259" key="2">
    <source>
        <dbReference type="Pfam" id="PF01966"/>
    </source>
</evidence>
<dbReference type="SUPFAM" id="SSF109604">
    <property type="entry name" value="HD-domain/PDEase-like"/>
    <property type="match status" value="1"/>
</dbReference>
<dbReference type="EMBL" id="RKHQ01000001">
    <property type="protein sequence ID" value="ROR97753.1"/>
    <property type="molecule type" value="Genomic_DNA"/>
</dbReference>
<dbReference type="InterPro" id="IPR003607">
    <property type="entry name" value="HD/PDEase_dom"/>
</dbReference>
<feature type="region of interest" description="Disordered" evidence="1">
    <location>
        <begin position="1"/>
        <end position="33"/>
    </location>
</feature>
<name>A0A3N2DDA1_9MICO</name>